<organism evidence="2 3">
    <name type="scientific">Colletotrichum phormii</name>
    <dbReference type="NCBI Taxonomy" id="359342"/>
    <lineage>
        <taxon>Eukaryota</taxon>
        <taxon>Fungi</taxon>
        <taxon>Dikarya</taxon>
        <taxon>Ascomycota</taxon>
        <taxon>Pezizomycotina</taxon>
        <taxon>Sordariomycetes</taxon>
        <taxon>Hypocreomycetidae</taxon>
        <taxon>Glomerellales</taxon>
        <taxon>Glomerellaceae</taxon>
        <taxon>Colletotrichum</taxon>
        <taxon>Colletotrichum acutatum species complex</taxon>
    </lineage>
</organism>
<proteinExistence type="predicted"/>
<evidence type="ECO:0000313" key="2">
    <source>
        <dbReference type="EMBL" id="KAK1654631.1"/>
    </source>
</evidence>
<name>A0AAJ0EK00_9PEZI</name>
<feature type="compositionally biased region" description="Basic and acidic residues" evidence="1">
    <location>
        <begin position="1"/>
        <end position="13"/>
    </location>
</feature>
<dbReference type="EMBL" id="JAHMHQ010000002">
    <property type="protein sequence ID" value="KAK1654631.1"/>
    <property type="molecule type" value="Genomic_DNA"/>
</dbReference>
<keyword evidence="3" id="KW-1185">Reference proteome</keyword>
<comment type="caution">
    <text evidence="2">The sequence shown here is derived from an EMBL/GenBank/DDBJ whole genome shotgun (WGS) entry which is preliminary data.</text>
</comment>
<sequence>MVDSQVRAKEAKRQGGSAVPEPWTSQLRPTACLSLRRSARSTTPRLPTGRSHLLALLHDM</sequence>
<dbReference type="AlphaFoldDB" id="A0AAJ0EK00"/>
<evidence type="ECO:0000313" key="3">
    <source>
        <dbReference type="Proteomes" id="UP001243989"/>
    </source>
</evidence>
<dbReference type="RefSeq" id="XP_060450675.1">
    <property type="nucleotide sequence ID" value="XM_060589507.1"/>
</dbReference>
<protein>
    <submittedName>
        <fullName evidence="2">Uncharacterized protein</fullName>
    </submittedName>
</protein>
<dbReference type="Proteomes" id="UP001243989">
    <property type="component" value="Unassembled WGS sequence"/>
</dbReference>
<evidence type="ECO:0000256" key="1">
    <source>
        <dbReference type="SAM" id="MobiDB-lite"/>
    </source>
</evidence>
<dbReference type="GeneID" id="85474369"/>
<gene>
    <name evidence="2" type="ORF">BDP81DRAFT_416167</name>
</gene>
<feature type="region of interest" description="Disordered" evidence="1">
    <location>
        <begin position="1"/>
        <end position="27"/>
    </location>
</feature>
<reference evidence="2" key="1">
    <citation type="submission" date="2021-06" db="EMBL/GenBank/DDBJ databases">
        <title>Comparative genomics, transcriptomics and evolutionary studies reveal genomic signatures of adaptation to plant cell wall in hemibiotrophic fungi.</title>
        <authorList>
            <consortium name="DOE Joint Genome Institute"/>
            <person name="Baroncelli R."/>
            <person name="Diaz J.F."/>
            <person name="Benocci T."/>
            <person name="Peng M."/>
            <person name="Battaglia E."/>
            <person name="Haridas S."/>
            <person name="Andreopoulos W."/>
            <person name="Labutti K."/>
            <person name="Pangilinan J."/>
            <person name="Floch G.L."/>
            <person name="Makela M.R."/>
            <person name="Henrissat B."/>
            <person name="Grigoriev I.V."/>
            <person name="Crouch J.A."/>
            <person name="De Vries R.P."/>
            <person name="Sukno S.A."/>
            <person name="Thon M.R."/>
        </authorList>
    </citation>
    <scope>NUCLEOTIDE SEQUENCE</scope>
    <source>
        <strain evidence="2">CBS 102054</strain>
    </source>
</reference>
<accession>A0AAJ0EK00</accession>